<protein>
    <submittedName>
        <fullName evidence="1">Uncharacterized protein</fullName>
    </submittedName>
</protein>
<dbReference type="RefSeq" id="WP_310763317.1">
    <property type="nucleotide sequence ID" value="NZ_JBHRWR010000008.1"/>
</dbReference>
<evidence type="ECO:0000313" key="2">
    <source>
        <dbReference type="Proteomes" id="UP001595701"/>
    </source>
</evidence>
<gene>
    <name evidence="1" type="ORF">ACFOZ0_11380</name>
</gene>
<organism evidence="1 2">
    <name type="scientific">Streptomyces yaanensis</name>
    <dbReference type="NCBI Taxonomy" id="1142239"/>
    <lineage>
        <taxon>Bacteria</taxon>
        <taxon>Bacillati</taxon>
        <taxon>Actinomycetota</taxon>
        <taxon>Actinomycetes</taxon>
        <taxon>Kitasatosporales</taxon>
        <taxon>Streptomycetaceae</taxon>
        <taxon>Streptomyces</taxon>
    </lineage>
</organism>
<dbReference type="Proteomes" id="UP001595701">
    <property type="component" value="Unassembled WGS sequence"/>
</dbReference>
<keyword evidence="2" id="KW-1185">Reference proteome</keyword>
<proteinExistence type="predicted"/>
<sequence length="72" mass="8454">MSITEQYLLDAYRAQQLGRPSPPAPGAHDWQAVRELRDHWQFRAVTAGRPEHGRLRAALSRWLYDRRPYPGR</sequence>
<evidence type="ECO:0000313" key="1">
    <source>
        <dbReference type="EMBL" id="MFC3573863.1"/>
    </source>
</evidence>
<reference evidence="2" key="1">
    <citation type="journal article" date="2019" name="Int. J. Syst. Evol. Microbiol.">
        <title>The Global Catalogue of Microorganisms (GCM) 10K type strain sequencing project: providing services to taxonomists for standard genome sequencing and annotation.</title>
        <authorList>
            <consortium name="The Broad Institute Genomics Platform"/>
            <consortium name="The Broad Institute Genome Sequencing Center for Infectious Disease"/>
            <person name="Wu L."/>
            <person name="Ma J."/>
        </authorList>
    </citation>
    <scope>NUCLEOTIDE SEQUENCE [LARGE SCALE GENOMIC DNA]</scope>
    <source>
        <strain evidence="2">CGMCC 4.7035</strain>
    </source>
</reference>
<accession>A0ABV7SBB3</accession>
<comment type="caution">
    <text evidence="1">The sequence shown here is derived from an EMBL/GenBank/DDBJ whole genome shotgun (WGS) entry which is preliminary data.</text>
</comment>
<name>A0ABV7SBB3_9ACTN</name>
<dbReference type="EMBL" id="JBHRWR010000008">
    <property type="protein sequence ID" value="MFC3573863.1"/>
    <property type="molecule type" value="Genomic_DNA"/>
</dbReference>